<feature type="compositionally biased region" description="Polar residues" evidence="1">
    <location>
        <begin position="20"/>
        <end position="37"/>
    </location>
</feature>
<dbReference type="PANTHER" id="PTHR39468">
    <property type="entry name" value="CHROMOSOME 7, WHOLE GENOME SHOTGUN SEQUENCE"/>
    <property type="match status" value="1"/>
</dbReference>
<feature type="region of interest" description="Disordered" evidence="1">
    <location>
        <begin position="20"/>
        <end position="65"/>
    </location>
</feature>
<reference evidence="3 4" key="1">
    <citation type="submission" date="2021-02" db="EMBL/GenBank/DDBJ databases">
        <title>Genome assembly of Pseudopithomyces chartarum.</title>
        <authorList>
            <person name="Jauregui R."/>
            <person name="Singh J."/>
            <person name="Voisey C."/>
        </authorList>
    </citation>
    <scope>NUCLEOTIDE SEQUENCE [LARGE SCALE GENOMIC DNA]</scope>
    <source>
        <strain evidence="3 4">AGR01</strain>
    </source>
</reference>
<keyword evidence="4" id="KW-1185">Reference proteome</keyword>
<dbReference type="GO" id="GO:0005739">
    <property type="term" value="C:mitochondrion"/>
    <property type="evidence" value="ECO:0007669"/>
    <property type="project" value="InterPro"/>
</dbReference>
<dbReference type="InterPro" id="IPR043837">
    <property type="entry name" value="Mtf2-like_C"/>
</dbReference>
<feature type="compositionally biased region" description="Basic and acidic residues" evidence="1">
    <location>
        <begin position="505"/>
        <end position="515"/>
    </location>
</feature>
<evidence type="ECO:0000259" key="2">
    <source>
        <dbReference type="Pfam" id="PF19189"/>
    </source>
</evidence>
<dbReference type="InterPro" id="IPR040009">
    <property type="entry name" value="Mtf2/C5D6.12-like"/>
</dbReference>
<feature type="compositionally biased region" description="Low complexity" evidence="1">
    <location>
        <begin position="237"/>
        <end position="251"/>
    </location>
</feature>
<feature type="domain" description="Mtf2-like C-terminal" evidence="2">
    <location>
        <begin position="182"/>
        <end position="355"/>
    </location>
</feature>
<evidence type="ECO:0000313" key="3">
    <source>
        <dbReference type="EMBL" id="KAK3207704.1"/>
    </source>
</evidence>
<protein>
    <recommendedName>
        <fullName evidence="2">Mtf2-like C-terminal domain-containing protein</fullName>
    </recommendedName>
</protein>
<dbReference type="EMBL" id="WVTA01000008">
    <property type="protein sequence ID" value="KAK3207704.1"/>
    <property type="molecule type" value="Genomic_DNA"/>
</dbReference>
<feature type="region of interest" description="Disordered" evidence="1">
    <location>
        <begin position="218"/>
        <end position="256"/>
    </location>
</feature>
<proteinExistence type="predicted"/>
<dbReference type="PANTHER" id="PTHR39468:SF1">
    <property type="entry name" value="MTF2-LIKE C-TERMINAL DOMAIN-CONTAINING PROTEIN"/>
    <property type="match status" value="1"/>
</dbReference>
<organism evidence="3 4">
    <name type="scientific">Pseudopithomyces chartarum</name>
    <dbReference type="NCBI Taxonomy" id="1892770"/>
    <lineage>
        <taxon>Eukaryota</taxon>
        <taxon>Fungi</taxon>
        <taxon>Dikarya</taxon>
        <taxon>Ascomycota</taxon>
        <taxon>Pezizomycotina</taxon>
        <taxon>Dothideomycetes</taxon>
        <taxon>Pleosporomycetidae</taxon>
        <taxon>Pleosporales</taxon>
        <taxon>Massarineae</taxon>
        <taxon>Didymosphaeriaceae</taxon>
        <taxon>Pseudopithomyces</taxon>
    </lineage>
</organism>
<name>A0AAN6LXX2_9PLEO</name>
<evidence type="ECO:0000313" key="4">
    <source>
        <dbReference type="Proteomes" id="UP001280581"/>
    </source>
</evidence>
<gene>
    <name evidence="3" type="ORF">GRF29_96g98161</name>
</gene>
<dbReference type="AlphaFoldDB" id="A0AAN6LXX2"/>
<dbReference type="Proteomes" id="UP001280581">
    <property type="component" value="Unassembled WGS sequence"/>
</dbReference>
<accession>A0AAN6LXX2</accession>
<sequence>MAGPPQSKTLAPFLYQTATIQQRHPATRRNASNSSHPSRPEQDIPFENEELPPAIDDAKASRQTTITGSERAAFEKLYKKFNQADQKNLNEHELDQIADEYYEEDDDDNANDNLPETLDSLFDTVLAGQTSTRSLPRRKDKLGLDDLAKQILYPEQEAKKKKQQEELAKKEAYIGKLRRSERDRVKNLLEAAPTDQALWAVLEKEVFSVMRSMELDKNIPSTSHGKLKPKTAARNLSRSSKSSPSAASQPSPTDPIVVFPNYPTHLINAAKTLRSRFPASPLLFNIVPQVKDLGRSSYALGASTGLYKVILIAAFRQTHSYSQICSLLQDMDNGGVEYDYDVVTILDEVLATHRDAIHGHYGWGMKSVLGMDLHSEGAEQLRAWSAAVKRRVGVFGDEQMAKGYTIRRAVNNKASKAKAPIDRIHTAQRIVGGGRRERMMKEEIPLVEDRAEHPEIPVGVEGFLRDVVEADVDAPVEPSIEGSVPDVGTPSAEPKETASSPSDSIEEKGDEKRIV</sequence>
<dbReference type="Pfam" id="PF19189">
    <property type="entry name" value="Mtf2"/>
    <property type="match status" value="1"/>
</dbReference>
<comment type="caution">
    <text evidence="3">The sequence shown here is derived from an EMBL/GenBank/DDBJ whole genome shotgun (WGS) entry which is preliminary data.</text>
</comment>
<evidence type="ECO:0000256" key="1">
    <source>
        <dbReference type="SAM" id="MobiDB-lite"/>
    </source>
</evidence>
<feature type="region of interest" description="Disordered" evidence="1">
    <location>
        <begin position="474"/>
        <end position="515"/>
    </location>
</feature>